<evidence type="ECO:0000256" key="2">
    <source>
        <dbReference type="ARBA" id="ARBA00022679"/>
    </source>
</evidence>
<keyword evidence="3" id="KW-0949">S-adenosyl-L-methionine</keyword>
<dbReference type="PANTHER" id="PTHR43464">
    <property type="entry name" value="METHYLTRANSFERASE"/>
    <property type="match status" value="1"/>
</dbReference>
<feature type="domain" description="Methyltransferase" evidence="4">
    <location>
        <begin position="53"/>
        <end position="143"/>
    </location>
</feature>
<dbReference type="Gene3D" id="3.40.50.150">
    <property type="entry name" value="Vaccinia Virus protein VP39"/>
    <property type="match status" value="1"/>
</dbReference>
<evidence type="ECO:0000256" key="3">
    <source>
        <dbReference type="ARBA" id="ARBA00022691"/>
    </source>
</evidence>
<comment type="caution">
    <text evidence="5">The sequence shown here is derived from an EMBL/GenBank/DDBJ whole genome shotgun (WGS) entry which is preliminary data.</text>
</comment>
<keyword evidence="6" id="KW-1185">Reference proteome</keyword>
<reference evidence="5 6" key="1">
    <citation type="submission" date="2015-11" db="EMBL/GenBank/DDBJ databases">
        <title>Draft Genome Sequence of the Strain BR 10303 (Bradyrhizobium sp.) isolated from nodules of Centrolobium paraense.</title>
        <authorList>
            <person name="Zelli J.E."/>
            <person name="Simoes-Araujo J.L."/>
            <person name="Barauna A.C."/>
            <person name="Silva K."/>
        </authorList>
    </citation>
    <scope>NUCLEOTIDE SEQUENCE [LARGE SCALE GENOMIC DNA]</scope>
    <source>
        <strain evidence="5 6">BR 10303</strain>
    </source>
</reference>
<dbReference type="Proteomes" id="UP000057737">
    <property type="component" value="Unassembled WGS sequence"/>
</dbReference>
<dbReference type="RefSeq" id="WP_066513353.1">
    <property type="nucleotide sequence ID" value="NZ_LNCU01000107.1"/>
</dbReference>
<keyword evidence="2" id="KW-0808">Transferase</keyword>
<dbReference type="InterPro" id="IPR041698">
    <property type="entry name" value="Methyltransf_25"/>
</dbReference>
<gene>
    <name evidence="5" type="ORF">AS156_18020</name>
</gene>
<dbReference type="SUPFAM" id="SSF53335">
    <property type="entry name" value="S-adenosyl-L-methionine-dependent methyltransferases"/>
    <property type="match status" value="1"/>
</dbReference>
<name>A0A125Q6M5_9BRAD</name>
<dbReference type="OrthoDB" id="8212415at2"/>
<evidence type="ECO:0000313" key="5">
    <source>
        <dbReference type="EMBL" id="KWV48380.1"/>
    </source>
</evidence>
<dbReference type="CDD" id="cd02440">
    <property type="entry name" value="AdoMet_MTases"/>
    <property type="match status" value="1"/>
</dbReference>
<dbReference type="EMBL" id="LNCU01000107">
    <property type="protein sequence ID" value="KWV48380.1"/>
    <property type="molecule type" value="Genomic_DNA"/>
</dbReference>
<proteinExistence type="predicted"/>
<sequence length="267" mass="29897">MSREDTPNPQTAHYSAIHDAYEAHYYDSASMAYRHRFLYQPLLEGLRLEAASVADLACGSGHNSLALRGYFPSIHVTGYDISEEACRDYRVNTGAVAHLVDLTKSYSPEQSHDAALVIGGLHHCVIDLRTTLTNIARIVRPGGHFLMVEPSDHSFLSGIRRMWYKADRWFEADTEQALKHDELAATAAPYFVPEKVVYVGGPAFYLILNSLIMRVPLRAKPVLAPVLFPIEGLYNRLPGRAPFAVFLARWRRTDMPVESAPQTPRSS</sequence>
<evidence type="ECO:0000256" key="1">
    <source>
        <dbReference type="ARBA" id="ARBA00022603"/>
    </source>
</evidence>
<dbReference type="AlphaFoldDB" id="A0A125Q6M5"/>
<accession>A0A125Q6M5</accession>
<evidence type="ECO:0000259" key="4">
    <source>
        <dbReference type="Pfam" id="PF13649"/>
    </source>
</evidence>
<keyword evidence="1" id="KW-0489">Methyltransferase</keyword>
<dbReference type="InterPro" id="IPR029063">
    <property type="entry name" value="SAM-dependent_MTases_sf"/>
</dbReference>
<dbReference type="Pfam" id="PF13649">
    <property type="entry name" value="Methyltransf_25"/>
    <property type="match status" value="1"/>
</dbReference>
<dbReference type="PANTHER" id="PTHR43464:SF19">
    <property type="entry name" value="UBIQUINONE BIOSYNTHESIS O-METHYLTRANSFERASE, MITOCHONDRIAL"/>
    <property type="match status" value="1"/>
</dbReference>
<dbReference type="GO" id="GO:0008168">
    <property type="term" value="F:methyltransferase activity"/>
    <property type="evidence" value="ECO:0007669"/>
    <property type="project" value="UniProtKB-KW"/>
</dbReference>
<protein>
    <recommendedName>
        <fullName evidence="4">Methyltransferase domain-containing protein</fullName>
    </recommendedName>
</protein>
<dbReference type="GO" id="GO:0032259">
    <property type="term" value="P:methylation"/>
    <property type="evidence" value="ECO:0007669"/>
    <property type="project" value="UniProtKB-KW"/>
</dbReference>
<evidence type="ECO:0000313" key="6">
    <source>
        <dbReference type="Proteomes" id="UP000057737"/>
    </source>
</evidence>
<organism evidence="5 6">
    <name type="scientific">Bradyrhizobium macuxiense</name>
    <dbReference type="NCBI Taxonomy" id="1755647"/>
    <lineage>
        <taxon>Bacteria</taxon>
        <taxon>Pseudomonadati</taxon>
        <taxon>Pseudomonadota</taxon>
        <taxon>Alphaproteobacteria</taxon>
        <taxon>Hyphomicrobiales</taxon>
        <taxon>Nitrobacteraceae</taxon>
        <taxon>Bradyrhizobium</taxon>
    </lineage>
</organism>